<dbReference type="EMBL" id="JXQQ01000026">
    <property type="protein sequence ID" value="KIQ32757.1"/>
    <property type="molecule type" value="Genomic_DNA"/>
</dbReference>
<reference evidence="2 3" key="1">
    <citation type="submission" date="2014-12" db="EMBL/GenBank/DDBJ databases">
        <title>16Stimator: statistical estimation of ribosomal gene copy numbers from draft genome assemblies.</title>
        <authorList>
            <person name="Perisin M.A."/>
            <person name="Vetter M."/>
            <person name="Gilbert J.A."/>
            <person name="Bergelson J."/>
        </authorList>
    </citation>
    <scope>NUCLEOTIDE SEQUENCE [LARGE SCALE GENOMIC DNA]</scope>
    <source>
        <strain evidence="2 3">MEDvA23</strain>
    </source>
</reference>
<gene>
    <name evidence="2" type="ORF">RT97_11965</name>
</gene>
<dbReference type="Pfam" id="PF20282">
    <property type="entry name" value="CTD6"/>
    <property type="match status" value="1"/>
</dbReference>
<name>A0A0D0L2V5_VARPD</name>
<feature type="domain" description="ABC-three component systems C-terminal" evidence="1">
    <location>
        <begin position="204"/>
        <end position="331"/>
    </location>
</feature>
<dbReference type="Proteomes" id="UP000032067">
    <property type="component" value="Unassembled WGS sequence"/>
</dbReference>
<dbReference type="OrthoDB" id="3242664at2"/>
<proteinExistence type="predicted"/>
<evidence type="ECO:0000313" key="2">
    <source>
        <dbReference type="EMBL" id="KIQ32757.1"/>
    </source>
</evidence>
<dbReference type="RefSeq" id="WP_042578998.1">
    <property type="nucleotide sequence ID" value="NZ_JXQQ01000026.1"/>
</dbReference>
<organism evidence="2 3">
    <name type="scientific">Variovorax paradoxus</name>
    <dbReference type="NCBI Taxonomy" id="34073"/>
    <lineage>
        <taxon>Bacteria</taxon>
        <taxon>Pseudomonadati</taxon>
        <taxon>Pseudomonadota</taxon>
        <taxon>Betaproteobacteria</taxon>
        <taxon>Burkholderiales</taxon>
        <taxon>Comamonadaceae</taxon>
        <taxon>Variovorax</taxon>
    </lineage>
</organism>
<evidence type="ECO:0000313" key="3">
    <source>
        <dbReference type="Proteomes" id="UP000032067"/>
    </source>
</evidence>
<accession>A0A0D0L2V5</accession>
<comment type="caution">
    <text evidence="2">The sequence shown here is derived from an EMBL/GenBank/DDBJ whole genome shotgun (WGS) entry which is preliminary data.</text>
</comment>
<dbReference type="AlphaFoldDB" id="A0A0D0L2V5"/>
<evidence type="ECO:0000259" key="1">
    <source>
        <dbReference type="Pfam" id="PF20282"/>
    </source>
</evidence>
<dbReference type="InterPro" id="IPR046914">
    <property type="entry name" value="ABC-3C_CTD6"/>
</dbReference>
<protein>
    <recommendedName>
        <fullName evidence="1">ABC-three component systems C-terminal domain-containing protein</fullName>
    </recommendedName>
</protein>
<sequence>MRLNLAAQICSLSASQLEEFVDDWIVQRVKEYHGHELWRGTGDMGRDVTGYVTDRRLEGEWDNFQCKQLTSRLSERSAFVELGKIFMHAANGEFALPRAFYFVAPYGLVRNARDFIAQPEKFRQTFLADWDTEIAPYLVQNQFIKLTPAIAAKIKTFDFAKIDWLDATRLAKHPACKPALVKWFDEDPGPWPRGTVPDAIQANESAYIGQLLKVYGEKGPGIYPDAVAALACPEVGPNLRQQRTRFFDSIAFERFYRDSTPKEYLENFRDEIYLGVVDVHEGTHADRYARLSRVMQQAAVLQASGVLGKHASPPVKQGTCHLLANEGLLPWDR</sequence>